<evidence type="ECO:0000313" key="2">
    <source>
        <dbReference type="EMBL" id="OGM28524.1"/>
    </source>
</evidence>
<dbReference type="Proteomes" id="UP000177263">
    <property type="component" value="Unassembled WGS sequence"/>
</dbReference>
<accession>A0A1F7YMH5</accession>
<feature type="transmembrane region" description="Helical" evidence="1">
    <location>
        <begin position="36"/>
        <end position="59"/>
    </location>
</feature>
<dbReference type="STRING" id="1802500.A2801_03700"/>
<comment type="caution">
    <text evidence="2">The sequence shown here is derived from an EMBL/GenBank/DDBJ whole genome shotgun (WGS) entry which is preliminary data.</text>
</comment>
<dbReference type="EMBL" id="MGGM01000028">
    <property type="protein sequence ID" value="OGM28524.1"/>
    <property type="molecule type" value="Genomic_DNA"/>
</dbReference>
<protein>
    <submittedName>
        <fullName evidence="2">Uncharacterized protein</fullName>
    </submittedName>
</protein>
<keyword evidence="1" id="KW-1133">Transmembrane helix</keyword>
<feature type="transmembrane region" description="Helical" evidence="1">
    <location>
        <begin position="116"/>
        <end position="139"/>
    </location>
</feature>
<evidence type="ECO:0000256" key="1">
    <source>
        <dbReference type="SAM" id="Phobius"/>
    </source>
</evidence>
<feature type="transmembrane region" description="Helical" evidence="1">
    <location>
        <begin position="80"/>
        <end position="104"/>
    </location>
</feature>
<proteinExistence type="predicted"/>
<feature type="transmembrane region" description="Helical" evidence="1">
    <location>
        <begin position="7"/>
        <end position="30"/>
    </location>
</feature>
<dbReference type="AlphaFoldDB" id="A0A1F7YMH5"/>
<organism evidence="2 3">
    <name type="scientific">Candidatus Woesebacteria bacterium RIFCSPHIGHO2_01_FULL_41_10</name>
    <dbReference type="NCBI Taxonomy" id="1802500"/>
    <lineage>
        <taxon>Bacteria</taxon>
        <taxon>Candidatus Woeseibacteriota</taxon>
    </lineage>
</organism>
<keyword evidence="1" id="KW-0472">Membrane</keyword>
<name>A0A1F7YMH5_9BACT</name>
<reference evidence="2 3" key="1">
    <citation type="journal article" date="2016" name="Nat. Commun.">
        <title>Thousands of microbial genomes shed light on interconnected biogeochemical processes in an aquifer system.</title>
        <authorList>
            <person name="Anantharaman K."/>
            <person name="Brown C.T."/>
            <person name="Hug L.A."/>
            <person name="Sharon I."/>
            <person name="Castelle C.J."/>
            <person name="Probst A.J."/>
            <person name="Thomas B.C."/>
            <person name="Singh A."/>
            <person name="Wilkins M.J."/>
            <person name="Karaoz U."/>
            <person name="Brodie E.L."/>
            <person name="Williams K.H."/>
            <person name="Hubbard S.S."/>
            <person name="Banfield J.F."/>
        </authorList>
    </citation>
    <scope>NUCLEOTIDE SEQUENCE [LARGE SCALE GENOMIC DNA]</scope>
</reference>
<gene>
    <name evidence="2" type="ORF">A2801_03700</name>
</gene>
<keyword evidence="1" id="KW-0812">Transmembrane</keyword>
<evidence type="ECO:0000313" key="3">
    <source>
        <dbReference type="Proteomes" id="UP000177263"/>
    </source>
</evidence>
<sequence length="146" mass="16201">MQEHDEALSWFFAVSFLTQAVGIVAVFSFLTSEDPIGSIVATVLLAIPMVLCMILEFHLMNHKGITGQFPRLTKWDLRPAALKVFFWLGVVFLAEAVFFVHVAIYPIVGGVLLSAILVQLALFVSFLMACVYLVVVLLISSRLPWS</sequence>